<dbReference type="EMBL" id="JADCNL010000306">
    <property type="protein sequence ID" value="KAG0448568.1"/>
    <property type="molecule type" value="Genomic_DNA"/>
</dbReference>
<organism evidence="1 2">
    <name type="scientific">Vanilla planifolia</name>
    <name type="common">Vanilla</name>
    <dbReference type="NCBI Taxonomy" id="51239"/>
    <lineage>
        <taxon>Eukaryota</taxon>
        <taxon>Viridiplantae</taxon>
        <taxon>Streptophyta</taxon>
        <taxon>Embryophyta</taxon>
        <taxon>Tracheophyta</taxon>
        <taxon>Spermatophyta</taxon>
        <taxon>Magnoliopsida</taxon>
        <taxon>Liliopsida</taxon>
        <taxon>Asparagales</taxon>
        <taxon>Orchidaceae</taxon>
        <taxon>Vanilloideae</taxon>
        <taxon>Vanilleae</taxon>
        <taxon>Vanilla</taxon>
    </lineage>
</organism>
<accession>A0A835U4L4</accession>
<gene>
    <name evidence="1" type="ORF">HPP92_027771</name>
</gene>
<evidence type="ECO:0000313" key="1">
    <source>
        <dbReference type="EMBL" id="KAG0448568.1"/>
    </source>
</evidence>
<protein>
    <submittedName>
        <fullName evidence="1">Uncharacterized protein</fullName>
    </submittedName>
</protein>
<comment type="caution">
    <text evidence="1">The sequence shown here is derived from an EMBL/GenBank/DDBJ whole genome shotgun (WGS) entry which is preliminary data.</text>
</comment>
<name>A0A835U4L4_VANPL</name>
<reference evidence="1 2" key="1">
    <citation type="journal article" date="2020" name="Nat. Food">
        <title>A phased Vanilla planifolia genome enables genetic improvement of flavour and production.</title>
        <authorList>
            <person name="Hasing T."/>
            <person name="Tang H."/>
            <person name="Brym M."/>
            <person name="Khazi F."/>
            <person name="Huang T."/>
            <person name="Chambers A.H."/>
        </authorList>
    </citation>
    <scope>NUCLEOTIDE SEQUENCE [LARGE SCALE GENOMIC DNA]</scope>
    <source>
        <tissue evidence="1">Leaf</tissue>
    </source>
</reference>
<feature type="non-terminal residue" evidence="1">
    <location>
        <position position="121"/>
    </location>
</feature>
<dbReference type="Proteomes" id="UP000636800">
    <property type="component" value="Unassembled WGS sequence"/>
</dbReference>
<sequence>GALRIKDILRMLWVSEHSRKIRRYLKVEETDPRPTLMIRRSGEGSRMKKKTLRGYSREIFGIQGLEEIDDALTSVLGVMDFCIKPPCSIKNMKGQRSVPSSEMVPHMLRQSRKVSAINIRS</sequence>
<dbReference type="AlphaFoldDB" id="A0A835U4L4"/>
<keyword evidence="2" id="KW-1185">Reference proteome</keyword>
<evidence type="ECO:0000313" key="2">
    <source>
        <dbReference type="Proteomes" id="UP000636800"/>
    </source>
</evidence>
<proteinExistence type="predicted"/>
<dbReference type="OrthoDB" id="3176171at2759"/>